<protein>
    <submittedName>
        <fullName evidence="2">Uncharacterized protein</fullName>
    </submittedName>
</protein>
<evidence type="ECO:0000256" key="1">
    <source>
        <dbReference type="SAM" id="MobiDB-lite"/>
    </source>
</evidence>
<dbReference type="RefSeq" id="WP_152063125.1">
    <property type="nucleotide sequence ID" value="NZ_CABWIC010000007.1"/>
</dbReference>
<accession>A0A5K1IT90</accession>
<dbReference type="EMBL" id="CABWIC010000007">
    <property type="protein sequence ID" value="VWL91683.1"/>
    <property type="molecule type" value="Genomic_DNA"/>
</dbReference>
<proteinExistence type="predicted"/>
<evidence type="ECO:0000313" key="3">
    <source>
        <dbReference type="Proteomes" id="UP000405524"/>
    </source>
</evidence>
<gene>
    <name evidence="2" type="ORF">JKKLCJKK_00392</name>
</gene>
<organism evidence="2 3">
    <name type="scientific">Collinsella intestinalis</name>
    <dbReference type="NCBI Taxonomy" id="147207"/>
    <lineage>
        <taxon>Bacteria</taxon>
        <taxon>Bacillati</taxon>
        <taxon>Actinomycetota</taxon>
        <taxon>Coriobacteriia</taxon>
        <taxon>Coriobacteriales</taxon>
        <taxon>Coriobacteriaceae</taxon>
        <taxon>Collinsella</taxon>
    </lineage>
</organism>
<dbReference type="Proteomes" id="UP000405524">
    <property type="component" value="Unassembled WGS sequence"/>
</dbReference>
<sequence length="114" mass="12000">MKNGKFVYSKPGSDEVIGEVVYANGFTMLARVALSSNGVKYPDSATVACLAGLIAGEEAGIEGVEIGNLHKVDEMKIARAMCKIDIDLVAEDEDEAEEVSEADANPTDTSGENC</sequence>
<reference evidence="2 3" key="1">
    <citation type="submission" date="2019-10" db="EMBL/GenBank/DDBJ databases">
        <authorList>
            <person name="Wolf R A."/>
        </authorList>
    </citation>
    <scope>NUCLEOTIDE SEQUENCE [LARGE SCALE GENOMIC DNA]</scope>
    <source>
        <strain evidence="2">Collinsella_intestinalis_DSM_13632</strain>
    </source>
</reference>
<name>A0A5K1IT90_9ACTN</name>
<dbReference type="AlphaFoldDB" id="A0A5K1IT90"/>
<feature type="region of interest" description="Disordered" evidence="1">
    <location>
        <begin position="92"/>
        <end position="114"/>
    </location>
</feature>
<evidence type="ECO:0000313" key="2">
    <source>
        <dbReference type="EMBL" id="VWL91683.1"/>
    </source>
</evidence>
<feature type="compositionally biased region" description="Acidic residues" evidence="1">
    <location>
        <begin position="92"/>
        <end position="101"/>
    </location>
</feature>
<dbReference type="GeneID" id="77465382"/>